<dbReference type="PANTHER" id="PTHR33129:SF1">
    <property type="entry name" value="ATP-BINDING PROTEIN"/>
    <property type="match status" value="1"/>
</dbReference>
<gene>
    <name evidence="1" type="ORF">PR001_g27315</name>
</gene>
<dbReference type="PANTHER" id="PTHR33129">
    <property type="entry name" value="PROTEIN KINASE DOMAIN-CONTAINING PROTEIN-RELATED"/>
    <property type="match status" value="1"/>
</dbReference>
<dbReference type="InterPro" id="IPR052980">
    <property type="entry name" value="Crinkler_effector"/>
</dbReference>
<protein>
    <submittedName>
        <fullName evidence="1">Uncharacterized protein</fullName>
    </submittedName>
</protein>
<dbReference type="Proteomes" id="UP000429607">
    <property type="component" value="Unassembled WGS sequence"/>
</dbReference>
<evidence type="ECO:0000313" key="1">
    <source>
        <dbReference type="EMBL" id="KAE8970064.1"/>
    </source>
</evidence>
<name>A0A6A3HNJ4_9STRA</name>
<comment type="caution">
    <text evidence="1">The sequence shown here is derived from an EMBL/GenBank/DDBJ whole genome shotgun (WGS) entry which is preliminary data.</text>
</comment>
<evidence type="ECO:0000313" key="2">
    <source>
        <dbReference type="Proteomes" id="UP000429607"/>
    </source>
</evidence>
<organism evidence="1 2">
    <name type="scientific">Phytophthora rubi</name>
    <dbReference type="NCBI Taxonomy" id="129364"/>
    <lineage>
        <taxon>Eukaryota</taxon>
        <taxon>Sar</taxon>
        <taxon>Stramenopiles</taxon>
        <taxon>Oomycota</taxon>
        <taxon>Peronosporomycetes</taxon>
        <taxon>Peronosporales</taxon>
        <taxon>Peronosporaceae</taxon>
        <taxon>Phytophthora</taxon>
    </lineage>
</organism>
<reference evidence="1 2" key="1">
    <citation type="submission" date="2018-09" db="EMBL/GenBank/DDBJ databases">
        <title>Genomic investigation of the strawberry pathogen Phytophthora fragariae indicates pathogenicity is determined by transcriptional variation in three key races.</title>
        <authorList>
            <person name="Adams T.M."/>
            <person name="Armitage A.D."/>
            <person name="Sobczyk M.K."/>
            <person name="Bates H.J."/>
            <person name="Dunwell J.M."/>
            <person name="Nellist C.F."/>
            <person name="Harrison R.J."/>
        </authorList>
    </citation>
    <scope>NUCLEOTIDE SEQUENCE [LARGE SCALE GENOMIC DNA]</scope>
    <source>
        <strain evidence="1 2">SCRP249</strain>
    </source>
</reference>
<accession>A0A6A3HNJ4</accession>
<feature type="non-terminal residue" evidence="1">
    <location>
        <position position="1"/>
    </location>
</feature>
<dbReference type="EMBL" id="QXFV01004365">
    <property type="protein sequence ID" value="KAE8970064.1"/>
    <property type="molecule type" value="Genomic_DNA"/>
</dbReference>
<proteinExistence type="predicted"/>
<sequence>RTCLNTSFTIWCRQGTPPTSTSNDGRKGKHHRLCHLVPVRDDPSRFKIQIASDFVSLKLLEEISNAQFKKRSDFIRTLLRCIAEGSGFRGYLFELKAHEVLVRGGAIDVFSLEESGLGERRTFKFKKSEGFYFFQATELSKATLKQSGLYHIPGVSNHESVDSFYYPYVEKRFLVTKNRILLFQMTVASRHPLSGKGVVTVLESIELLDTAIAHPRAVMLVFVVPRSEEIKIEHTQQIPWDETANSDSVDDLPIAGDAMKRELEADGIRTVGDLRVAVRPQTPGQEESLNTHKLAACKSILKKFDQRQGSIGTMLMKIRQFVWEMP</sequence>
<dbReference type="AlphaFoldDB" id="A0A6A3HNJ4"/>